<reference evidence="2 3" key="1">
    <citation type="journal article" date="2018" name="BMC Genomics">
        <title>Genomic evidence for intraspecific hybridization in a clonal and extremely halotolerant yeast.</title>
        <authorList>
            <person name="Gostincar C."/>
            <person name="Stajich J.E."/>
            <person name="Zupancic J."/>
            <person name="Zalar P."/>
            <person name="Gunde-Cimerman N."/>
        </authorList>
    </citation>
    <scope>NUCLEOTIDE SEQUENCE [LARGE SCALE GENOMIC DNA]</scope>
    <source>
        <strain evidence="2 3">EXF-10513</strain>
    </source>
</reference>
<dbReference type="EMBL" id="QWIO01004160">
    <property type="protein sequence ID" value="RMY38161.1"/>
    <property type="molecule type" value="Genomic_DNA"/>
</dbReference>
<feature type="non-terminal residue" evidence="2">
    <location>
        <position position="182"/>
    </location>
</feature>
<dbReference type="GO" id="GO:0000329">
    <property type="term" value="C:fungal-type vacuole membrane"/>
    <property type="evidence" value="ECO:0007669"/>
    <property type="project" value="InterPro"/>
</dbReference>
<organism evidence="2 3">
    <name type="scientific">Hortaea werneckii</name>
    <name type="common">Black yeast</name>
    <name type="synonym">Cladosporium werneckii</name>
    <dbReference type="NCBI Taxonomy" id="91943"/>
    <lineage>
        <taxon>Eukaryota</taxon>
        <taxon>Fungi</taxon>
        <taxon>Dikarya</taxon>
        <taxon>Ascomycota</taxon>
        <taxon>Pezizomycotina</taxon>
        <taxon>Dothideomycetes</taxon>
        <taxon>Dothideomycetidae</taxon>
        <taxon>Mycosphaerellales</taxon>
        <taxon>Teratosphaeriaceae</taxon>
        <taxon>Hortaea</taxon>
    </lineage>
</organism>
<dbReference type="PANTHER" id="PTHR35895">
    <property type="entry name" value="CHROMOSOME 16, WHOLE GENOME SHOTGUN SEQUENCE"/>
    <property type="match status" value="1"/>
</dbReference>
<proteinExistence type="predicted"/>
<keyword evidence="1" id="KW-0472">Membrane</keyword>
<gene>
    <name evidence="2" type="ORF">D0864_16434</name>
</gene>
<evidence type="ECO:0000313" key="2">
    <source>
        <dbReference type="EMBL" id="RMY38161.1"/>
    </source>
</evidence>
<sequence>MAEKLGASGHSEAATDAATATPRRSFGQKFARHCARFWWLHLIIFIIVVLVVVLPVIYVGYPKIAQDGINSATLHITSQEVLNPTPDHVDVSLTSRFITDSSYHPDLEAFNASLYLQGRDRSFINLGIPDIDGAKNGTVVQVDQKAAVIGNRDEFERYCETTLGSEEYTVFLTGSGGLKQGS</sequence>
<protein>
    <submittedName>
        <fullName evidence="2">Uncharacterized protein</fullName>
    </submittedName>
</protein>
<dbReference type="Proteomes" id="UP000269539">
    <property type="component" value="Unassembled WGS sequence"/>
</dbReference>
<evidence type="ECO:0000313" key="3">
    <source>
        <dbReference type="Proteomes" id="UP000269539"/>
    </source>
</evidence>
<name>A0A3M7BEG1_HORWE</name>
<dbReference type="InterPro" id="IPR046368">
    <property type="entry name" value="Tag1"/>
</dbReference>
<keyword evidence="1" id="KW-1133">Transmembrane helix</keyword>
<comment type="caution">
    <text evidence="2">The sequence shown here is derived from an EMBL/GenBank/DDBJ whole genome shotgun (WGS) entry which is preliminary data.</text>
</comment>
<dbReference type="PANTHER" id="PTHR35895:SF1">
    <property type="entry name" value="LIPID-BINDING SERUM GLYCOPROTEIN C-TERMINAL DOMAIN-CONTAINING PROTEIN"/>
    <property type="match status" value="1"/>
</dbReference>
<evidence type="ECO:0000256" key="1">
    <source>
        <dbReference type="SAM" id="Phobius"/>
    </source>
</evidence>
<feature type="transmembrane region" description="Helical" evidence="1">
    <location>
        <begin position="37"/>
        <end position="61"/>
    </location>
</feature>
<keyword evidence="1" id="KW-0812">Transmembrane</keyword>
<accession>A0A3M7BEG1</accession>
<dbReference type="AlphaFoldDB" id="A0A3M7BEG1"/>